<feature type="transmembrane region" description="Helical" evidence="6">
    <location>
        <begin position="93"/>
        <end position="115"/>
    </location>
</feature>
<evidence type="ECO:0000313" key="8">
    <source>
        <dbReference type="EMBL" id="KKY30343.1"/>
    </source>
</evidence>
<gene>
    <name evidence="8" type="ORF">UCDDA912_g09729</name>
</gene>
<feature type="transmembrane region" description="Helical" evidence="6">
    <location>
        <begin position="21"/>
        <end position="43"/>
    </location>
</feature>
<dbReference type="STRING" id="1214573.A0A0G2H540"/>
<reference evidence="8 9" key="2">
    <citation type="submission" date="2015-05" db="EMBL/GenBank/DDBJ databases">
        <authorList>
            <person name="Morales-Cruz A."/>
            <person name="Amrine K.C."/>
            <person name="Cantu D."/>
        </authorList>
    </citation>
    <scope>NUCLEOTIDE SEQUENCE [LARGE SCALE GENOMIC DNA]</scope>
    <source>
        <strain evidence="8">DA912</strain>
    </source>
</reference>
<feature type="transmembrane region" description="Helical" evidence="6">
    <location>
        <begin position="146"/>
        <end position="165"/>
    </location>
</feature>
<name>A0A0G2H540_9PEZI</name>
<organism evidence="8 9">
    <name type="scientific">Diaporthe ampelina</name>
    <dbReference type="NCBI Taxonomy" id="1214573"/>
    <lineage>
        <taxon>Eukaryota</taxon>
        <taxon>Fungi</taxon>
        <taxon>Dikarya</taxon>
        <taxon>Ascomycota</taxon>
        <taxon>Pezizomycotina</taxon>
        <taxon>Sordariomycetes</taxon>
        <taxon>Sordariomycetidae</taxon>
        <taxon>Diaporthales</taxon>
        <taxon>Diaporthaceae</taxon>
        <taxon>Diaporthe</taxon>
    </lineage>
</organism>
<evidence type="ECO:0000256" key="4">
    <source>
        <dbReference type="ARBA" id="ARBA00023136"/>
    </source>
</evidence>
<dbReference type="OrthoDB" id="5244166at2759"/>
<comment type="subcellular location">
    <subcellularLocation>
        <location evidence="1">Membrane</location>
        <topology evidence="1">Multi-pass membrane protein</topology>
    </subcellularLocation>
</comment>
<keyword evidence="2 6" id="KW-0812">Transmembrane</keyword>
<reference evidence="8 9" key="1">
    <citation type="submission" date="2015-05" db="EMBL/GenBank/DDBJ databases">
        <title>Distinctive expansion of gene families associated with plant cell wall degradation and secondary metabolism in the genomes of grapevine trunk pathogens.</title>
        <authorList>
            <person name="Lawrence D.P."/>
            <person name="Travadon R."/>
            <person name="Rolshausen P.E."/>
            <person name="Baumgartner K."/>
        </authorList>
    </citation>
    <scope>NUCLEOTIDE SEQUENCE [LARGE SCALE GENOMIC DNA]</scope>
    <source>
        <strain evidence="8">DA912</strain>
    </source>
</reference>
<keyword evidence="3 6" id="KW-1133">Transmembrane helix</keyword>
<feature type="transmembrane region" description="Helical" evidence="6">
    <location>
        <begin position="63"/>
        <end position="81"/>
    </location>
</feature>
<comment type="similarity">
    <text evidence="5">Belongs to the SAT4 family.</text>
</comment>
<keyword evidence="9" id="KW-1185">Reference proteome</keyword>
<dbReference type="AlphaFoldDB" id="A0A0G2H540"/>
<evidence type="ECO:0000256" key="3">
    <source>
        <dbReference type="ARBA" id="ARBA00022989"/>
    </source>
</evidence>
<dbReference type="InterPro" id="IPR049326">
    <property type="entry name" value="Rhodopsin_dom_fungi"/>
</dbReference>
<dbReference type="Proteomes" id="UP000034680">
    <property type="component" value="Unassembled WGS sequence"/>
</dbReference>
<evidence type="ECO:0000259" key="7">
    <source>
        <dbReference type="Pfam" id="PF20684"/>
    </source>
</evidence>
<evidence type="ECO:0000256" key="6">
    <source>
        <dbReference type="SAM" id="Phobius"/>
    </source>
</evidence>
<keyword evidence="4 6" id="KW-0472">Membrane</keyword>
<sequence>MTVWATIFVAGRLYVNYKKLVLADYLAFAAFVFDVGYAALMILSRHMFRHMWDIPVINFANSMIAPVAICLSKTTILAMLYQIFRIRKEMRIAIWIGIIANILVYFPNLIIAPILGAPRIGETWDDLVVNQRPADQKWIGTYQGPFAVLLDVYIFVLPFPALNTLHMPSKKRLKLFILFGTALL</sequence>
<protein>
    <recommendedName>
        <fullName evidence="7">Rhodopsin domain-containing protein</fullName>
    </recommendedName>
</protein>
<evidence type="ECO:0000313" key="9">
    <source>
        <dbReference type="Proteomes" id="UP000034680"/>
    </source>
</evidence>
<accession>A0A0G2H540</accession>
<dbReference type="EMBL" id="LCUC01000496">
    <property type="protein sequence ID" value="KKY30343.1"/>
    <property type="molecule type" value="Genomic_DNA"/>
</dbReference>
<proteinExistence type="inferred from homology"/>
<evidence type="ECO:0000256" key="5">
    <source>
        <dbReference type="ARBA" id="ARBA00038359"/>
    </source>
</evidence>
<dbReference type="InterPro" id="IPR052337">
    <property type="entry name" value="SAT4-like"/>
</dbReference>
<dbReference type="Pfam" id="PF20684">
    <property type="entry name" value="Fung_rhodopsin"/>
    <property type="match status" value="1"/>
</dbReference>
<dbReference type="GO" id="GO:0016020">
    <property type="term" value="C:membrane"/>
    <property type="evidence" value="ECO:0007669"/>
    <property type="project" value="UniProtKB-SubCell"/>
</dbReference>
<evidence type="ECO:0000256" key="2">
    <source>
        <dbReference type="ARBA" id="ARBA00022692"/>
    </source>
</evidence>
<evidence type="ECO:0000256" key="1">
    <source>
        <dbReference type="ARBA" id="ARBA00004141"/>
    </source>
</evidence>
<feature type="domain" description="Rhodopsin" evidence="7">
    <location>
        <begin position="16"/>
        <end position="181"/>
    </location>
</feature>
<dbReference type="PANTHER" id="PTHR33048">
    <property type="entry name" value="PTH11-LIKE INTEGRAL MEMBRANE PROTEIN (AFU_ORTHOLOGUE AFUA_5G11245)"/>
    <property type="match status" value="1"/>
</dbReference>
<dbReference type="PANTHER" id="PTHR33048:SF47">
    <property type="entry name" value="INTEGRAL MEMBRANE PROTEIN-RELATED"/>
    <property type="match status" value="1"/>
</dbReference>
<comment type="caution">
    <text evidence="8">The sequence shown here is derived from an EMBL/GenBank/DDBJ whole genome shotgun (WGS) entry which is preliminary data.</text>
</comment>